<evidence type="ECO:0000259" key="4">
    <source>
        <dbReference type="SMART" id="SM00672"/>
    </source>
</evidence>
<dbReference type="SMART" id="SM00672">
    <property type="entry name" value="CAP10"/>
    <property type="match status" value="1"/>
</dbReference>
<evidence type="ECO:0000313" key="6">
    <source>
        <dbReference type="Proteomes" id="UP000525078"/>
    </source>
</evidence>
<name>A0A7J6GXF7_CANSA</name>
<comment type="caution">
    <text evidence="5">The sequence shown here is derived from an EMBL/GenBank/DDBJ whole genome shotgun (WGS) entry which is preliminary data.</text>
</comment>
<organism evidence="5 6">
    <name type="scientific">Cannabis sativa</name>
    <name type="common">Hemp</name>
    <name type="synonym">Marijuana</name>
    <dbReference type="NCBI Taxonomy" id="3483"/>
    <lineage>
        <taxon>Eukaryota</taxon>
        <taxon>Viridiplantae</taxon>
        <taxon>Streptophyta</taxon>
        <taxon>Embryophyta</taxon>
        <taxon>Tracheophyta</taxon>
        <taxon>Spermatophyta</taxon>
        <taxon>Magnoliopsida</taxon>
        <taxon>eudicotyledons</taxon>
        <taxon>Gunneridae</taxon>
        <taxon>Pentapetalae</taxon>
        <taxon>rosids</taxon>
        <taxon>fabids</taxon>
        <taxon>Rosales</taxon>
        <taxon>Cannabaceae</taxon>
        <taxon>Cannabis</taxon>
    </lineage>
</organism>
<keyword evidence="2" id="KW-0808">Transferase</keyword>
<dbReference type="PANTHER" id="PTHR12203">
    <property type="entry name" value="KDEL LYS-ASP-GLU-LEU CONTAINING - RELATED"/>
    <property type="match status" value="1"/>
</dbReference>
<dbReference type="InterPro" id="IPR051091">
    <property type="entry name" value="O-Glucosyltr/Glycosyltrsf_90"/>
</dbReference>
<accession>A0A7J6GXF7</accession>
<keyword evidence="3" id="KW-1133">Transmembrane helix</keyword>
<feature type="transmembrane region" description="Helical" evidence="3">
    <location>
        <begin position="38"/>
        <end position="63"/>
    </location>
</feature>
<dbReference type="GO" id="GO:0016740">
    <property type="term" value="F:transferase activity"/>
    <property type="evidence" value="ECO:0007669"/>
    <property type="project" value="UniProtKB-KW"/>
</dbReference>
<sequence>DTTPRVRKSPLILGNFVSPIPALRFRKSNPNCPKLRPLLLLLLLLHCIIFTTQHSSTVTMGLVPTARIMHRSPSYLFPCVTALAFLSLTILVLYKVDDFATQTKTVVGHNLEPTPWHLFPPKSFSEETRQAQVYKILHCSYLTCTGYTIPNYITGRRRSVPVVGNQTCPEFFRWIHRDLEPWTRTGISKTHLKKAQEFASFRVVIVGGRLFVDLYYACVQSRAMFTIWGLLQLLRRYPGMVPDVDMMFDCMDKPSINRTEHGSMPLPLFRYCTTQAHFDIPFPDWSFWGWPETNLNPWDEEFRDIKHGSQKRNWTKKWPRAFWKGNPDVGSTIRTELLNCNHSRKWGAHILRQDWSKEAQEGYEKSKLSNQCDYRYKIYAEGYAWSVSLKYILSCGSLALIISPQYEDFFSRGLVPKKNYWPISSTDLCPSLKFAVDWGNAHPSEAREIGKGGQDLMESLSVDRVYDYMFHLIKEYSKLQKFKPIRPPSALEVCSESLLCLADAKQRYLLRKSTAFPSSSPPCSLQAADINLMKNLIRKKRQTIDDIEDMKRKAYTQTKN</sequence>
<protein>
    <recommendedName>
        <fullName evidence="4">Glycosyl transferase CAP10 domain-containing protein</fullName>
    </recommendedName>
</protein>
<gene>
    <name evidence="5" type="ORF">F8388_011723</name>
</gene>
<keyword evidence="3" id="KW-0812">Transmembrane</keyword>
<proteinExistence type="inferred from homology"/>
<dbReference type="EMBL" id="JAATIP010000038">
    <property type="protein sequence ID" value="KAF4387575.1"/>
    <property type="molecule type" value="Genomic_DNA"/>
</dbReference>
<dbReference type="Pfam" id="PF05686">
    <property type="entry name" value="Glyco_transf_90"/>
    <property type="match status" value="1"/>
</dbReference>
<dbReference type="InterPro" id="IPR006598">
    <property type="entry name" value="CAP10"/>
</dbReference>
<comment type="similarity">
    <text evidence="1">Belongs to the glycosyltransferase 90 family.</text>
</comment>
<dbReference type="AlphaFoldDB" id="A0A7J6GXF7"/>
<evidence type="ECO:0000256" key="3">
    <source>
        <dbReference type="SAM" id="Phobius"/>
    </source>
</evidence>
<keyword evidence="3" id="KW-0472">Membrane</keyword>
<evidence type="ECO:0000256" key="1">
    <source>
        <dbReference type="ARBA" id="ARBA00010118"/>
    </source>
</evidence>
<feature type="transmembrane region" description="Helical" evidence="3">
    <location>
        <begin position="75"/>
        <end position="94"/>
    </location>
</feature>
<dbReference type="PANTHER" id="PTHR12203:SF35">
    <property type="entry name" value="PROTEIN O-GLUCOSYLTRANSFERASE 1"/>
    <property type="match status" value="1"/>
</dbReference>
<evidence type="ECO:0000256" key="2">
    <source>
        <dbReference type="ARBA" id="ARBA00022679"/>
    </source>
</evidence>
<dbReference type="Proteomes" id="UP000525078">
    <property type="component" value="Unassembled WGS sequence"/>
</dbReference>
<reference evidence="5 6" key="1">
    <citation type="journal article" date="2020" name="bioRxiv">
        <title>Sequence and annotation of 42 cannabis genomes reveals extensive copy number variation in cannabinoid synthesis and pathogen resistance genes.</title>
        <authorList>
            <person name="Mckernan K.J."/>
            <person name="Helbert Y."/>
            <person name="Kane L.T."/>
            <person name="Ebling H."/>
            <person name="Zhang L."/>
            <person name="Liu B."/>
            <person name="Eaton Z."/>
            <person name="Mclaughlin S."/>
            <person name="Kingan S."/>
            <person name="Baybayan P."/>
            <person name="Concepcion G."/>
            <person name="Jordan M."/>
            <person name="Riva A."/>
            <person name="Barbazuk W."/>
            <person name="Harkins T."/>
        </authorList>
    </citation>
    <scope>NUCLEOTIDE SEQUENCE [LARGE SCALE GENOMIC DNA]</scope>
    <source>
        <strain evidence="6">cv. Jamaican Lion 4</strain>
        <tissue evidence="5">Leaf</tissue>
    </source>
</reference>
<feature type="non-terminal residue" evidence="5">
    <location>
        <position position="560"/>
    </location>
</feature>
<feature type="domain" description="Glycosyl transferase CAP10" evidence="4">
    <location>
        <begin position="240"/>
        <end position="483"/>
    </location>
</feature>
<evidence type="ECO:0000313" key="5">
    <source>
        <dbReference type="EMBL" id="KAF4387575.1"/>
    </source>
</evidence>